<dbReference type="EMBL" id="BDGJ01000145">
    <property type="protein sequence ID" value="GAW93503.1"/>
    <property type="molecule type" value="Genomic_DNA"/>
</dbReference>
<feature type="transmembrane region" description="Helical" evidence="4">
    <location>
        <begin position="6"/>
        <end position="24"/>
    </location>
</feature>
<evidence type="ECO:0000259" key="6">
    <source>
        <dbReference type="PROSITE" id="PS50885"/>
    </source>
</evidence>
<dbReference type="GO" id="GO:0004888">
    <property type="term" value="F:transmembrane signaling receptor activity"/>
    <property type="evidence" value="ECO:0007669"/>
    <property type="project" value="InterPro"/>
</dbReference>
<dbReference type="CDD" id="cd06225">
    <property type="entry name" value="HAMP"/>
    <property type="match status" value="1"/>
</dbReference>
<proteinExistence type="inferred from homology"/>
<organism evidence="7 8">
    <name type="scientific">Calderihabitans maritimus</name>
    <dbReference type="NCBI Taxonomy" id="1246530"/>
    <lineage>
        <taxon>Bacteria</taxon>
        <taxon>Bacillati</taxon>
        <taxon>Bacillota</taxon>
        <taxon>Clostridia</taxon>
        <taxon>Neomoorellales</taxon>
        <taxon>Calderihabitantaceae</taxon>
        <taxon>Calderihabitans</taxon>
    </lineage>
</organism>
<comment type="similarity">
    <text evidence="2">Belongs to the methyl-accepting chemotaxis (MCP) protein family.</text>
</comment>
<dbReference type="PANTHER" id="PTHR32089:SF112">
    <property type="entry name" value="LYSOZYME-LIKE PROTEIN-RELATED"/>
    <property type="match status" value="1"/>
</dbReference>
<reference evidence="8" key="1">
    <citation type="journal article" date="2017" name="Appl. Environ. Microbiol.">
        <title>Genomic analysis of Calderihabitans maritimus KKC1, a thermophilic hydrogenogenic carboxydotrophic bacterium isolated from marine sediment.</title>
        <authorList>
            <person name="Omae K."/>
            <person name="Yoneda Y."/>
            <person name="Fukuyama Y."/>
            <person name="Yoshida T."/>
            <person name="Sako Y."/>
        </authorList>
    </citation>
    <scope>NUCLEOTIDE SEQUENCE [LARGE SCALE GENOMIC DNA]</scope>
    <source>
        <strain evidence="8">KKC1</strain>
    </source>
</reference>
<keyword evidence="1 3" id="KW-0807">Transducer</keyword>
<comment type="caution">
    <text evidence="7">The sequence shown here is derived from an EMBL/GenBank/DDBJ whole genome shotgun (WGS) entry which is preliminary data.</text>
</comment>
<keyword evidence="4" id="KW-1133">Transmembrane helix</keyword>
<evidence type="ECO:0000256" key="1">
    <source>
        <dbReference type="ARBA" id="ARBA00023224"/>
    </source>
</evidence>
<dbReference type="SUPFAM" id="SSF58104">
    <property type="entry name" value="Methyl-accepting chemotaxis protein (MCP) signaling domain"/>
    <property type="match status" value="1"/>
</dbReference>
<name>A0A1Z5HVD7_9FIRM</name>
<sequence>MFLQMVGIGIIMGIIFPFYANYFVHFIPERKTFFIAGCLVAGIIVGLVNYLIALQTLLKPIQTITAKTINVSRGDLTEKLTLDGKDIIGELARNTNQMIDRLRDALGEIVKLVNQVEEFSSHLQSSTRENSRALEEVSQKVQSIAFNSEEQAKQIRSLSAAAENIATGIQQIASSTGEVRKTSQGMRTSVDSGNRAVEAVKKQISELSSSLEANQKTINLLARRSQQIDEIVNMIRSIAEQTNLLALNAAIEAARAGDQGRGFAVVAEQVRELAENSNRSAEQVTEIIRSMQQDIRTVIENNKRWLELAQDGLSVTGETEEVFRHISLTTASALDAFEQISQAIDNITHQIVQNKENLQSILEAVESNVAFSADVAAAVQQQSTCMAEIDSFAANLRDEVQKLDEYVKQFKL</sequence>
<dbReference type="Gene3D" id="6.10.340.10">
    <property type="match status" value="1"/>
</dbReference>
<evidence type="ECO:0000259" key="5">
    <source>
        <dbReference type="PROSITE" id="PS50111"/>
    </source>
</evidence>
<dbReference type="GO" id="GO:0006935">
    <property type="term" value="P:chemotaxis"/>
    <property type="evidence" value="ECO:0007669"/>
    <property type="project" value="InterPro"/>
</dbReference>
<evidence type="ECO:0000313" key="8">
    <source>
        <dbReference type="Proteomes" id="UP000197032"/>
    </source>
</evidence>
<dbReference type="SMART" id="SM00283">
    <property type="entry name" value="MA"/>
    <property type="match status" value="1"/>
</dbReference>
<dbReference type="AlphaFoldDB" id="A0A1Z5HVD7"/>
<dbReference type="PANTHER" id="PTHR32089">
    <property type="entry name" value="METHYL-ACCEPTING CHEMOTAXIS PROTEIN MCPB"/>
    <property type="match status" value="1"/>
</dbReference>
<dbReference type="GO" id="GO:0007165">
    <property type="term" value="P:signal transduction"/>
    <property type="evidence" value="ECO:0007669"/>
    <property type="project" value="UniProtKB-KW"/>
</dbReference>
<keyword evidence="4" id="KW-0472">Membrane</keyword>
<evidence type="ECO:0000256" key="4">
    <source>
        <dbReference type="SAM" id="Phobius"/>
    </source>
</evidence>
<feature type="domain" description="HAMP" evidence="6">
    <location>
        <begin position="55"/>
        <end position="107"/>
    </location>
</feature>
<dbReference type="Gene3D" id="1.10.287.950">
    <property type="entry name" value="Methyl-accepting chemotaxis protein"/>
    <property type="match status" value="1"/>
</dbReference>
<dbReference type="InterPro" id="IPR004090">
    <property type="entry name" value="Chemotax_Me-accpt_rcpt"/>
</dbReference>
<feature type="domain" description="Methyl-accepting transducer" evidence="5">
    <location>
        <begin position="126"/>
        <end position="366"/>
    </location>
</feature>
<dbReference type="PRINTS" id="PR00260">
    <property type="entry name" value="CHEMTRNSDUCR"/>
</dbReference>
<keyword evidence="4" id="KW-0812">Transmembrane</keyword>
<feature type="transmembrane region" description="Helical" evidence="4">
    <location>
        <begin position="33"/>
        <end position="52"/>
    </location>
</feature>
<dbReference type="SMART" id="SM00304">
    <property type="entry name" value="HAMP"/>
    <property type="match status" value="1"/>
</dbReference>
<gene>
    <name evidence="7" type="ORF">KKC1_26340</name>
</gene>
<evidence type="ECO:0000256" key="2">
    <source>
        <dbReference type="ARBA" id="ARBA00029447"/>
    </source>
</evidence>
<evidence type="ECO:0008006" key="9">
    <source>
        <dbReference type="Google" id="ProtNLM"/>
    </source>
</evidence>
<dbReference type="Proteomes" id="UP000197032">
    <property type="component" value="Unassembled WGS sequence"/>
</dbReference>
<evidence type="ECO:0000313" key="7">
    <source>
        <dbReference type="EMBL" id="GAW93503.1"/>
    </source>
</evidence>
<dbReference type="Pfam" id="PF00015">
    <property type="entry name" value="MCPsignal"/>
    <property type="match status" value="1"/>
</dbReference>
<dbReference type="PROSITE" id="PS50885">
    <property type="entry name" value="HAMP"/>
    <property type="match status" value="1"/>
</dbReference>
<keyword evidence="8" id="KW-1185">Reference proteome</keyword>
<dbReference type="Pfam" id="PF00672">
    <property type="entry name" value="HAMP"/>
    <property type="match status" value="1"/>
</dbReference>
<dbReference type="InterPro" id="IPR003660">
    <property type="entry name" value="HAMP_dom"/>
</dbReference>
<dbReference type="PROSITE" id="PS50111">
    <property type="entry name" value="CHEMOTAXIS_TRANSDUC_2"/>
    <property type="match status" value="1"/>
</dbReference>
<protein>
    <recommendedName>
        <fullName evidence="9">Methyl-accepting chemotaxis protein</fullName>
    </recommendedName>
</protein>
<accession>A0A1Z5HVD7</accession>
<dbReference type="GO" id="GO:0016020">
    <property type="term" value="C:membrane"/>
    <property type="evidence" value="ECO:0007669"/>
    <property type="project" value="InterPro"/>
</dbReference>
<evidence type="ECO:0000256" key="3">
    <source>
        <dbReference type="PROSITE-ProRule" id="PRU00284"/>
    </source>
</evidence>
<dbReference type="InterPro" id="IPR004089">
    <property type="entry name" value="MCPsignal_dom"/>
</dbReference>